<keyword evidence="4" id="KW-1185">Reference proteome</keyword>
<keyword evidence="1" id="KW-0472">Membrane</keyword>
<dbReference type="EMBL" id="JBJQND010000002">
    <property type="protein sequence ID" value="KAL3884326.1"/>
    <property type="molecule type" value="Genomic_DNA"/>
</dbReference>
<gene>
    <name evidence="3" type="ORF">ACJMK2_024473</name>
</gene>
<name>A0ABD3XFB5_SINWO</name>
<comment type="caution">
    <text evidence="3">The sequence shown here is derived from an EMBL/GenBank/DDBJ whole genome shotgun (WGS) entry which is preliminary data.</text>
</comment>
<dbReference type="InterPro" id="IPR013783">
    <property type="entry name" value="Ig-like_fold"/>
</dbReference>
<organism evidence="3 4">
    <name type="scientific">Sinanodonta woodiana</name>
    <name type="common">Chinese pond mussel</name>
    <name type="synonym">Anodonta woodiana</name>
    <dbReference type="NCBI Taxonomy" id="1069815"/>
    <lineage>
        <taxon>Eukaryota</taxon>
        <taxon>Metazoa</taxon>
        <taxon>Spiralia</taxon>
        <taxon>Lophotrochozoa</taxon>
        <taxon>Mollusca</taxon>
        <taxon>Bivalvia</taxon>
        <taxon>Autobranchia</taxon>
        <taxon>Heteroconchia</taxon>
        <taxon>Palaeoheterodonta</taxon>
        <taxon>Unionida</taxon>
        <taxon>Unionoidea</taxon>
        <taxon>Unionidae</taxon>
        <taxon>Unioninae</taxon>
        <taxon>Sinanodonta</taxon>
    </lineage>
</organism>
<sequence length="206" mass="23065">MARCNCDFLPRLFLTLILTRSLYSVQGFECHVANESTGWTDDNINSFTLTWNCTLISNESKLSILWSKENMCVAKATQGNFTPCSAYEGRVEKFGTFGISLNSISRKDSGHYTIVILDGNITECSQCQSIYMLVLMEQRHNLNAQPMDGRLSELNIGLICGLILVTVIGLVQCLLCFVRGSGAWQTRNKNTYPDQIGMLQSPIRNE</sequence>
<feature type="transmembrane region" description="Helical" evidence="1">
    <location>
        <begin position="156"/>
        <end position="178"/>
    </location>
</feature>
<dbReference type="Gene3D" id="2.60.40.10">
    <property type="entry name" value="Immunoglobulins"/>
    <property type="match status" value="1"/>
</dbReference>
<reference evidence="3 4" key="1">
    <citation type="submission" date="2024-11" db="EMBL/GenBank/DDBJ databases">
        <title>Chromosome-level genome assembly of the freshwater bivalve Anodonta woodiana.</title>
        <authorList>
            <person name="Chen X."/>
        </authorList>
    </citation>
    <scope>NUCLEOTIDE SEQUENCE [LARGE SCALE GENOMIC DNA]</scope>
    <source>
        <strain evidence="3">MN2024</strain>
        <tissue evidence="3">Gills</tissue>
    </source>
</reference>
<dbReference type="AlphaFoldDB" id="A0ABD3XFB5"/>
<keyword evidence="1" id="KW-1133">Transmembrane helix</keyword>
<protein>
    <submittedName>
        <fullName evidence="3">Uncharacterized protein</fullName>
    </submittedName>
</protein>
<proteinExistence type="predicted"/>
<evidence type="ECO:0000256" key="1">
    <source>
        <dbReference type="SAM" id="Phobius"/>
    </source>
</evidence>
<keyword evidence="2" id="KW-0732">Signal</keyword>
<dbReference type="Proteomes" id="UP001634394">
    <property type="component" value="Unassembled WGS sequence"/>
</dbReference>
<feature type="signal peptide" evidence="2">
    <location>
        <begin position="1"/>
        <end position="27"/>
    </location>
</feature>
<evidence type="ECO:0000313" key="3">
    <source>
        <dbReference type="EMBL" id="KAL3884326.1"/>
    </source>
</evidence>
<dbReference type="SUPFAM" id="SSF48726">
    <property type="entry name" value="Immunoglobulin"/>
    <property type="match status" value="1"/>
</dbReference>
<keyword evidence="1" id="KW-0812">Transmembrane</keyword>
<evidence type="ECO:0000256" key="2">
    <source>
        <dbReference type="SAM" id="SignalP"/>
    </source>
</evidence>
<dbReference type="InterPro" id="IPR036179">
    <property type="entry name" value="Ig-like_dom_sf"/>
</dbReference>
<feature type="chain" id="PRO_5044746015" evidence="2">
    <location>
        <begin position="28"/>
        <end position="206"/>
    </location>
</feature>
<accession>A0ABD3XFB5</accession>
<evidence type="ECO:0000313" key="4">
    <source>
        <dbReference type="Proteomes" id="UP001634394"/>
    </source>
</evidence>